<keyword evidence="6" id="KW-1185">Reference proteome</keyword>
<reference evidence="5 6" key="1">
    <citation type="submission" date="2019-06" db="EMBL/GenBank/DDBJ databases">
        <title>Sequencing the genomes of 1000 actinobacteria strains.</title>
        <authorList>
            <person name="Klenk H.-P."/>
        </authorList>
    </citation>
    <scope>NUCLEOTIDE SEQUENCE [LARGE SCALE GENOMIC DNA]</scope>
    <source>
        <strain evidence="5 6">DSM 4813</strain>
    </source>
</reference>
<dbReference type="EMBL" id="VFOS01000003">
    <property type="protein sequence ID" value="TQL58546.1"/>
    <property type="molecule type" value="Genomic_DNA"/>
</dbReference>
<name>A0A542ZDY0_RARFA</name>
<protein>
    <submittedName>
        <fullName evidence="5">VRR-NUC domain-containing protein</fullName>
    </submittedName>
</protein>
<sequence>MTPSTRDHAIAAMLERDLQDTVLALADVHGWMAYHTHDSRRSQPGYPDLHLVHVGQRRSIFRELKKQTGRVTPAQQEWLDALTAVGVDAAVWRPADLLAGTILNDLKGQP</sequence>
<dbReference type="InterPro" id="IPR014883">
    <property type="entry name" value="VRR_NUC"/>
</dbReference>
<dbReference type="GO" id="GO:0003676">
    <property type="term" value="F:nucleic acid binding"/>
    <property type="evidence" value="ECO:0007669"/>
    <property type="project" value="InterPro"/>
</dbReference>
<keyword evidence="3" id="KW-0378">Hydrolase</keyword>
<dbReference type="GO" id="GO:0016788">
    <property type="term" value="F:hydrolase activity, acting on ester bonds"/>
    <property type="evidence" value="ECO:0007669"/>
    <property type="project" value="InterPro"/>
</dbReference>
<accession>A0A542ZDY0</accession>
<dbReference type="Proteomes" id="UP000315389">
    <property type="component" value="Unassembled WGS sequence"/>
</dbReference>
<dbReference type="RefSeq" id="WP_344197958.1">
    <property type="nucleotide sequence ID" value="NZ_BAAASV010000002.1"/>
</dbReference>
<evidence type="ECO:0000256" key="1">
    <source>
        <dbReference type="ARBA" id="ARBA00001946"/>
    </source>
</evidence>
<dbReference type="InterPro" id="IPR011856">
    <property type="entry name" value="tRNA_endonuc-like_dom_sf"/>
</dbReference>
<comment type="caution">
    <text evidence="5">The sequence shown here is derived from an EMBL/GenBank/DDBJ whole genome shotgun (WGS) entry which is preliminary data.</text>
</comment>
<gene>
    <name evidence="5" type="ORF">FB461_1961</name>
</gene>
<evidence type="ECO:0000313" key="6">
    <source>
        <dbReference type="Proteomes" id="UP000315389"/>
    </source>
</evidence>
<evidence type="ECO:0000256" key="2">
    <source>
        <dbReference type="ARBA" id="ARBA00022722"/>
    </source>
</evidence>
<dbReference type="GO" id="GO:0004518">
    <property type="term" value="F:nuclease activity"/>
    <property type="evidence" value="ECO:0007669"/>
    <property type="project" value="UniProtKB-KW"/>
</dbReference>
<keyword evidence="2" id="KW-0540">Nuclease</keyword>
<organism evidence="5 6">
    <name type="scientific">Rarobacter faecitabidus</name>
    <dbReference type="NCBI Taxonomy" id="13243"/>
    <lineage>
        <taxon>Bacteria</taxon>
        <taxon>Bacillati</taxon>
        <taxon>Actinomycetota</taxon>
        <taxon>Actinomycetes</taxon>
        <taxon>Micrococcales</taxon>
        <taxon>Rarobacteraceae</taxon>
        <taxon>Rarobacter</taxon>
    </lineage>
</organism>
<evidence type="ECO:0000256" key="3">
    <source>
        <dbReference type="ARBA" id="ARBA00022801"/>
    </source>
</evidence>
<proteinExistence type="predicted"/>
<evidence type="ECO:0000259" key="4">
    <source>
        <dbReference type="Pfam" id="PF08774"/>
    </source>
</evidence>
<evidence type="ECO:0000313" key="5">
    <source>
        <dbReference type="EMBL" id="TQL58546.1"/>
    </source>
</evidence>
<feature type="domain" description="VRR-NUC" evidence="4">
    <location>
        <begin position="30"/>
        <end position="93"/>
    </location>
</feature>
<dbReference type="Pfam" id="PF08774">
    <property type="entry name" value="VRR_NUC"/>
    <property type="match status" value="1"/>
</dbReference>
<comment type="cofactor">
    <cofactor evidence="1">
        <name>Mg(2+)</name>
        <dbReference type="ChEBI" id="CHEBI:18420"/>
    </cofactor>
</comment>
<dbReference type="Gene3D" id="3.40.1350.10">
    <property type="match status" value="1"/>
</dbReference>
<dbReference type="AlphaFoldDB" id="A0A542ZDY0"/>